<sequence>MGCGGSKSAIKKGGANEHALDSTPTKTTADYLDELSPGIIWAALMAAGADPELHKTTTSPEDKLVWFITRRFVNSLAASIREGEAATNDSNYFRFYDGHLFSRVLDPLGMSMGRGLEYEWIRLPSRLFAFETGGGSQYALTFKGLYVWGRNEVGQVGMGDVSMVPLPTHIDIEVPYRVWADGERAFALGTRGLYACGMNFATNDPANGDKLLLAPGADMAIKHFAHVRLPEGQVDSISLKNRGTVIHMGNRALVCGNNSHGRLGVGHNRPLPNLTRLPYTITGMTCDGPFSLILSDGRLKVVGKVKYSPLKNYLVGHRRIYTIPAQVRFPWPVSKFITDGHSMFFVEKADTLSLKPTSEWFALGCNMWGCLGVDKEDDAVSVWSPVGVGGINAIYKDGYSVWLDTESGLFACGDNRGSRLGTEVLEVVEVAEDEDDGTSVTMPLPVVREVDADMLTALTYWELDPTKPEVLGGVEVEDPEVDADQSSDSEEDVI</sequence>
<comment type="caution">
    <text evidence="2">The sequence shown here is derived from an EMBL/GenBank/DDBJ whole genome shotgun (WGS) entry which is preliminary data.</text>
</comment>
<proteinExistence type="predicted"/>
<feature type="compositionally biased region" description="Low complexity" evidence="1">
    <location>
        <begin position="1"/>
        <end position="13"/>
    </location>
</feature>
<dbReference type="SUPFAM" id="SSF50985">
    <property type="entry name" value="RCC1/BLIP-II"/>
    <property type="match status" value="2"/>
</dbReference>
<evidence type="ECO:0000313" key="2">
    <source>
        <dbReference type="EMBL" id="KAG9394359.1"/>
    </source>
</evidence>
<keyword evidence="3" id="KW-1185">Reference proteome</keyword>
<reference evidence="2" key="1">
    <citation type="submission" date="2021-05" db="EMBL/GenBank/DDBJ databases">
        <title>A free-living protist that lacks canonical eukaryotic 1 DNA replication and segregation systems.</title>
        <authorList>
            <person name="Salas-Leiva D.E."/>
            <person name="Tromer E.C."/>
            <person name="Curtis B.A."/>
            <person name="Jerlstrom-Hultqvist J."/>
            <person name="Kolisko M."/>
            <person name="Yi Z."/>
            <person name="Salas-Leiva J.S."/>
            <person name="Gallot-Lavallee L."/>
            <person name="Kops G.J.P.L."/>
            <person name="Archibald J.M."/>
            <person name="Simpson A.G.B."/>
            <person name="Roger A.J."/>
        </authorList>
    </citation>
    <scope>NUCLEOTIDE SEQUENCE</scope>
    <source>
        <strain evidence="2">BICM</strain>
    </source>
</reference>
<protein>
    <submittedName>
        <fullName evidence="2">Endodeoxyribonuclease RusA family protein</fullName>
    </submittedName>
</protein>
<organism evidence="2 3">
    <name type="scientific">Carpediemonas membranifera</name>
    <dbReference type="NCBI Taxonomy" id="201153"/>
    <lineage>
        <taxon>Eukaryota</taxon>
        <taxon>Metamonada</taxon>
        <taxon>Carpediemonas-like organisms</taxon>
        <taxon>Carpediemonas</taxon>
    </lineage>
</organism>
<name>A0A8J6E002_9EUKA</name>
<feature type="compositionally biased region" description="Acidic residues" evidence="1">
    <location>
        <begin position="475"/>
        <end position="494"/>
    </location>
</feature>
<accession>A0A8J6E002</accession>
<dbReference type="EMBL" id="JAHDYR010000015">
    <property type="protein sequence ID" value="KAG9394359.1"/>
    <property type="molecule type" value="Genomic_DNA"/>
</dbReference>
<dbReference type="Gene3D" id="2.130.10.30">
    <property type="entry name" value="Regulator of chromosome condensation 1/beta-lactamase-inhibitor protein II"/>
    <property type="match status" value="1"/>
</dbReference>
<feature type="region of interest" description="Disordered" evidence="1">
    <location>
        <begin position="1"/>
        <end position="23"/>
    </location>
</feature>
<gene>
    <name evidence="2" type="ORF">J8273_4000</name>
</gene>
<dbReference type="InterPro" id="IPR009091">
    <property type="entry name" value="RCC1/BLIP-II"/>
</dbReference>
<evidence type="ECO:0000256" key="1">
    <source>
        <dbReference type="SAM" id="MobiDB-lite"/>
    </source>
</evidence>
<dbReference type="OrthoDB" id="5981550at2759"/>
<dbReference type="Proteomes" id="UP000717585">
    <property type="component" value="Unassembled WGS sequence"/>
</dbReference>
<dbReference type="AlphaFoldDB" id="A0A8J6E002"/>
<feature type="region of interest" description="Disordered" evidence="1">
    <location>
        <begin position="469"/>
        <end position="494"/>
    </location>
</feature>
<evidence type="ECO:0000313" key="3">
    <source>
        <dbReference type="Proteomes" id="UP000717585"/>
    </source>
</evidence>